<protein>
    <submittedName>
        <fullName evidence="4">S-layer homology domain-containing protein</fullName>
    </submittedName>
</protein>
<dbReference type="RefSeq" id="WP_282910398.1">
    <property type="nucleotide sequence ID" value="NZ_JAGRPV010000001.1"/>
</dbReference>
<evidence type="ECO:0000259" key="3">
    <source>
        <dbReference type="PROSITE" id="PS51272"/>
    </source>
</evidence>
<reference evidence="4" key="1">
    <citation type="submission" date="2023-04" db="EMBL/GenBank/DDBJ databases">
        <title>Comparative genomic analysis of Cohnella hashimotonis sp. nov., isolated from the International Space Station.</title>
        <authorList>
            <person name="Venkateswaran K."/>
            <person name="Simpson A."/>
        </authorList>
    </citation>
    <scope>NUCLEOTIDE SEQUENCE</scope>
    <source>
        <strain evidence="4">F6_2S_P_1</strain>
    </source>
</reference>
<feature type="signal peptide" evidence="2">
    <location>
        <begin position="1"/>
        <end position="25"/>
    </location>
</feature>
<organism evidence="4 5">
    <name type="scientific">Cohnella hashimotonis</name>
    <dbReference type="NCBI Taxonomy" id="2826895"/>
    <lineage>
        <taxon>Bacteria</taxon>
        <taxon>Bacillati</taxon>
        <taxon>Bacillota</taxon>
        <taxon>Bacilli</taxon>
        <taxon>Bacillales</taxon>
        <taxon>Paenibacillaceae</taxon>
        <taxon>Cohnella</taxon>
    </lineage>
</organism>
<sequence length="555" mass="57065">MNAVRKYVAAVMLWILALSPAAGYAAASFELAVSAKEVLRGGTITLSGTGAGNDAQVAVKIVSPARTTFYVDVLTATHGSYAKTLTIPSDPALAPYGTYTVIAGSGSASAQKTFAVVEKLGSGNENPGNENPGNENPGNNNPGNSNPGTTPANGSPIPSGAGKASGSVAQPELSQDGRYVIGADTMDAAIKQPGSSVTIELPAAALKNGTPLELPAVSFKSLGDNNRELILSAGDLKIQLPAGAIPASGDAQSKVRLTLNTSLTNDAQSQIDRSIRSDASYKSTGVVLSVNIQLLSGSTSSDIHNLGKPATVTIKLTPEQAAAISARTAGVYFLNGDQAEYAGGTVDGGVLTFKPKHFSTYAVLQYDKRFADLASHWSETAVRSLAAKHIVTGVDATHYEPSRSITRAEFATILMRAVDWKGEAPATAAGTAQPFKDVAAGQYYAEPVAMASALGILSGYDGVFRPNDKITREEAAVALVRAAKYFSLSGGSGASAGKTAFADQADISAWAIAAVEQASTQGLMQGDGKQFNPKSPVVRAEAAAMIDRLLPVATN</sequence>
<dbReference type="Pfam" id="PF00395">
    <property type="entry name" value="SLH"/>
    <property type="match status" value="3"/>
</dbReference>
<evidence type="ECO:0000256" key="2">
    <source>
        <dbReference type="SAM" id="SignalP"/>
    </source>
</evidence>
<name>A0ABT6TLB8_9BACL</name>
<gene>
    <name evidence="4" type="ORF">KB449_22030</name>
</gene>
<feature type="region of interest" description="Disordered" evidence="1">
    <location>
        <begin position="120"/>
        <end position="171"/>
    </location>
</feature>
<dbReference type="EMBL" id="JAGRPV010000001">
    <property type="protein sequence ID" value="MDI4647646.1"/>
    <property type="molecule type" value="Genomic_DNA"/>
</dbReference>
<keyword evidence="2" id="KW-0732">Signal</keyword>
<dbReference type="PROSITE" id="PS51272">
    <property type="entry name" value="SLH"/>
    <property type="match status" value="3"/>
</dbReference>
<dbReference type="InterPro" id="IPR051465">
    <property type="entry name" value="Cell_Envelope_Struct_Comp"/>
</dbReference>
<dbReference type="InterPro" id="IPR001119">
    <property type="entry name" value="SLH_dom"/>
</dbReference>
<feature type="domain" description="SLH" evidence="3">
    <location>
        <begin position="365"/>
        <end position="428"/>
    </location>
</feature>
<keyword evidence="5" id="KW-1185">Reference proteome</keyword>
<accession>A0ABT6TLB8</accession>
<comment type="caution">
    <text evidence="4">The sequence shown here is derived from an EMBL/GenBank/DDBJ whole genome shotgun (WGS) entry which is preliminary data.</text>
</comment>
<feature type="chain" id="PRO_5045289611" evidence="2">
    <location>
        <begin position="26"/>
        <end position="555"/>
    </location>
</feature>
<evidence type="ECO:0000313" key="5">
    <source>
        <dbReference type="Proteomes" id="UP001161691"/>
    </source>
</evidence>
<evidence type="ECO:0000313" key="4">
    <source>
        <dbReference type="EMBL" id="MDI4647646.1"/>
    </source>
</evidence>
<proteinExistence type="predicted"/>
<evidence type="ECO:0000256" key="1">
    <source>
        <dbReference type="SAM" id="MobiDB-lite"/>
    </source>
</evidence>
<feature type="domain" description="SLH" evidence="3">
    <location>
        <begin position="498"/>
        <end position="555"/>
    </location>
</feature>
<dbReference type="Proteomes" id="UP001161691">
    <property type="component" value="Unassembled WGS sequence"/>
</dbReference>
<dbReference type="PANTHER" id="PTHR43308:SF5">
    <property type="entry name" value="S-LAYER PROTEIN _ PEPTIDOGLYCAN ENDO-BETA-N-ACETYLGLUCOSAMINIDASE"/>
    <property type="match status" value="1"/>
</dbReference>
<dbReference type="PANTHER" id="PTHR43308">
    <property type="entry name" value="OUTER MEMBRANE PROTEIN ALPHA-RELATED"/>
    <property type="match status" value="1"/>
</dbReference>
<feature type="domain" description="SLH" evidence="3">
    <location>
        <begin position="431"/>
        <end position="493"/>
    </location>
</feature>
<feature type="compositionally biased region" description="Low complexity" evidence="1">
    <location>
        <begin position="121"/>
        <end position="148"/>
    </location>
</feature>